<evidence type="ECO:0000313" key="2">
    <source>
        <dbReference type="Proteomes" id="UP000006048"/>
    </source>
</evidence>
<dbReference type="OrthoDB" id="3078366at2"/>
<reference evidence="1 2" key="1">
    <citation type="submission" date="2012-06" db="EMBL/GenBank/DDBJ databases">
        <title>The complete chromosome of genome of Turneriella parva DSM 21527.</title>
        <authorList>
            <consortium name="US DOE Joint Genome Institute (JGI-PGF)"/>
            <person name="Lucas S."/>
            <person name="Han J."/>
            <person name="Lapidus A."/>
            <person name="Bruce D."/>
            <person name="Goodwin L."/>
            <person name="Pitluck S."/>
            <person name="Peters L."/>
            <person name="Kyrpides N."/>
            <person name="Mavromatis K."/>
            <person name="Ivanova N."/>
            <person name="Mikhailova N."/>
            <person name="Chertkov O."/>
            <person name="Detter J.C."/>
            <person name="Tapia R."/>
            <person name="Han C."/>
            <person name="Land M."/>
            <person name="Hauser L."/>
            <person name="Markowitz V."/>
            <person name="Cheng J.-F."/>
            <person name="Hugenholtz P."/>
            <person name="Woyke T."/>
            <person name="Wu D."/>
            <person name="Gronow S."/>
            <person name="Wellnitz S."/>
            <person name="Brambilla E."/>
            <person name="Klenk H.-P."/>
            <person name="Eisen J.A."/>
        </authorList>
    </citation>
    <scope>NUCLEOTIDE SEQUENCE [LARGE SCALE GENOMIC DNA]</scope>
    <source>
        <strain evidence="2">ATCC BAA-1111 / DSM 21527 / NCTC 11395 / H</strain>
    </source>
</reference>
<protein>
    <recommendedName>
        <fullName evidence="3">DUF1285 domain-containing protein</fullName>
    </recommendedName>
</protein>
<proteinExistence type="predicted"/>
<sequence length="153" mass="17591">MQSGHETAREEFTNIRVARDGRWFTGAKEIINFKVISHFKQNLFRDAKGVYIYQTFRQFAEKGYITVEGPLLSVFRIDGDTLIFDSLDAVPLDELRVVLNSDDESPYIYYDRLGCYANVPAGVAPYFSERLEQQGDLFTFCGKPVELRSIAVW</sequence>
<dbReference type="PATRIC" id="fig|869212.3.peg.2630"/>
<evidence type="ECO:0008006" key="3">
    <source>
        <dbReference type="Google" id="ProtNLM"/>
    </source>
</evidence>
<gene>
    <name evidence="1" type="ordered locus">Turpa_2611</name>
</gene>
<dbReference type="HOGENOM" id="CLU_1712481_0_0_12"/>
<dbReference type="EMBL" id="CP002959">
    <property type="protein sequence ID" value="AFM13251.1"/>
    <property type="molecule type" value="Genomic_DNA"/>
</dbReference>
<dbReference type="RefSeq" id="WP_014803756.1">
    <property type="nucleotide sequence ID" value="NC_018020.1"/>
</dbReference>
<keyword evidence="2" id="KW-1185">Reference proteome</keyword>
<name>I4B7J4_TURPD</name>
<dbReference type="Proteomes" id="UP000006048">
    <property type="component" value="Chromosome"/>
</dbReference>
<organism evidence="1 2">
    <name type="scientific">Turneriella parva (strain ATCC BAA-1111 / DSM 21527 / NCTC 11395 / H)</name>
    <name type="common">Leptospira parva</name>
    <dbReference type="NCBI Taxonomy" id="869212"/>
    <lineage>
        <taxon>Bacteria</taxon>
        <taxon>Pseudomonadati</taxon>
        <taxon>Spirochaetota</taxon>
        <taxon>Spirochaetia</taxon>
        <taxon>Leptospirales</taxon>
        <taxon>Leptospiraceae</taxon>
        <taxon>Turneriella</taxon>
    </lineage>
</organism>
<dbReference type="STRING" id="869212.Turpa_2611"/>
<dbReference type="KEGG" id="tpx:Turpa_2611"/>
<evidence type="ECO:0000313" key="1">
    <source>
        <dbReference type="EMBL" id="AFM13251.1"/>
    </source>
</evidence>
<dbReference type="AlphaFoldDB" id="I4B7J4"/>
<accession>I4B7J4</accession>